<evidence type="ECO:0000256" key="1">
    <source>
        <dbReference type="ARBA" id="ARBA00006484"/>
    </source>
</evidence>
<name>A0A2P7VJ65_9BACL</name>
<keyword evidence="4" id="KW-1185">Reference proteome</keyword>
<comment type="caution">
    <text evidence="3">The sequence shown here is derived from an EMBL/GenBank/DDBJ whole genome shotgun (WGS) entry which is preliminary data.</text>
</comment>
<protein>
    <submittedName>
        <fullName evidence="3">Short-chain dehydrogenase</fullName>
    </submittedName>
</protein>
<dbReference type="PANTHER" id="PTHR24321">
    <property type="entry name" value="DEHYDROGENASES, SHORT CHAIN"/>
    <property type="match status" value="1"/>
</dbReference>
<proteinExistence type="inferred from homology"/>
<evidence type="ECO:0000256" key="2">
    <source>
        <dbReference type="ARBA" id="ARBA00023002"/>
    </source>
</evidence>
<gene>
    <name evidence="3" type="ORF">C7R93_05100</name>
</gene>
<dbReference type="PRINTS" id="PR00081">
    <property type="entry name" value="GDHRDH"/>
</dbReference>
<dbReference type="GO" id="GO:0016491">
    <property type="term" value="F:oxidoreductase activity"/>
    <property type="evidence" value="ECO:0007669"/>
    <property type="project" value="UniProtKB-KW"/>
</dbReference>
<dbReference type="Gene3D" id="3.40.50.720">
    <property type="entry name" value="NAD(P)-binding Rossmann-like Domain"/>
    <property type="match status" value="1"/>
</dbReference>
<dbReference type="GO" id="GO:0008206">
    <property type="term" value="P:bile acid metabolic process"/>
    <property type="evidence" value="ECO:0007669"/>
    <property type="project" value="UniProtKB-ARBA"/>
</dbReference>
<dbReference type="PANTHER" id="PTHR24321:SF8">
    <property type="entry name" value="ESTRADIOL 17-BETA-DEHYDROGENASE 8-RELATED"/>
    <property type="match status" value="1"/>
</dbReference>
<dbReference type="NCBIfam" id="NF005559">
    <property type="entry name" value="PRK07231.1"/>
    <property type="match status" value="1"/>
</dbReference>
<dbReference type="InterPro" id="IPR036291">
    <property type="entry name" value="NAD(P)-bd_dom_sf"/>
</dbReference>
<keyword evidence="2" id="KW-0560">Oxidoreductase</keyword>
<evidence type="ECO:0000313" key="3">
    <source>
        <dbReference type="EMBL" id="PSJ99240.1"/>
    </source>
</evidence>
<dbReference type="FunFam" id="3.40.50.720:FF:000084">
    <property type="entry name" value="Short-chain dehydrogenase reductase"/>
    <property type="match status" value="1"/>
</dbReference>
<dbReference type="SUPFAM" id="SSF51735">
    <property type="entry name" value="NAD(P)-binding Rossmann-fold domains"/>
    <property type="match status" value="1"/>
</dbReference>
<dbReference type="RefSeq" id="WP_106837801.1">
    <property type="nucleotide sequence ID" value="NZ_JBCNIW010000045.1"/>
</dbReference>
<dbReference type="OrthoDB" id="9803333at2"/>
<sequence>MRLENKVAIVTGGASGIGETTVRLFAKEGAKVVIADLSPRGKELAEELNQAGFDALFVQTDVTIEYEVKHMVSLTVEKFGMIDILFANAGIAKDAPGHLLSMDDWQRRIDMNLTGVFFCDKYVIEQMLAQRTGGAIVNCGSIHRHAGNEDATAYSSAKGGVKLLTQTLGLRYARRGIRVNAVCLGYIDTSLIAGHSEAMNEHLIGLHPMGRLGKPEEVAKAVLFLASDDSSFVTGTSLLVDGGYRPIKWGFSLW</sequence>
<organism evidence="3 4">
    <name type="scientific">Brevibacillus fortis</name>
    <dbReference type="NCBI Taxonomy" id="2126352"/>
    <lineage>
        <taxon>Bacteria</taxon>
        <taxon>Bacillati</taxon>
        <taxon>Bacillota</taxon>
        <taxon>Bacilli</taxon>
        <taxon>Bacillales</taxon>
        <taxon>Paenibacillaceae</taxon>
        <taxon>Brevibacillus</taxon>
    </lineage>
</organism>
<dbReference type="InterPro" id="IPR020904">
    <property type="entry name" value="Sc_DH/Rdtase_CS"/>
</dbReference>
<dbReference type="EMBL" id="PXZM01000004">
    <property type="protein sequence ID" value="PSJ99240.1"/>
    <property type="molecule type" value="Genomic_DNA"/>
</dbReference>
<dbReference type="PROSITE" id="PS00061">
    <property type="entry name" value="ADH_SHORT"/>
    <property type="match status" value="1"/>
</dbReference>
<dbReference type="InterPro" id="IPR002347">
    <property type="entry name" value="SDR_fam"/>
</dbReference>
<dbReference type="Pfam" id="PF13561">
    <property type="entry name" value="adh_short_C2"/>
    <property type="match status" value="1"/>
</dbReference>
<comment type="similarity">
    <text evidence="1">Belongs to the short-chain dehydrogenases/reductases (SDR) family.</text>
</comment>
<reference evidence="3 4" key="1">
    <citation type="submission" date="2018-03" db="EMBL/GenBank/DDBJ databases">
        <title>Brevisbacillus phylogenomics.</title>
        <authorList>
            <person name="Dunlap C."/>
        </authorList>
    </citation>
    <scope>NUCLEOTIDE SEQUENCE [LARGE SCALE GENOMIC DNA]</scope>
    <source>
        <strain evidence="3 4">NRRL NRS-1210</strain>
    </source>
</reference>
<dbReference type="AlphaFoldDB" id="A0A2P7VJ65"/>
<accession>A0A2P7VJ65</accession>
<dbReference type="Proteomes" id="UP000240419">
    <property type="component" value="Unassembled WGS sequence"/>
</dbReference>
<dbReference type="PRINTS" id="PR00080">
    <property type="entry name" value="SDRFAMILY"/>
</dbReference>
<evidence type="ECO:0000313" key="4">
    <source>
        <dbReference type="Proteomes" id="UP000240419"/>
    </source>
</evidence>